<gene>
    <name evidence="2" type="ORF">C485_14335</name>
</gene>
<comment type="caution">
    <text evidence="2">The sequence shown here is derived from an EMBL/GenBank/DDBJ whole genome shotgun (WGS) entry which is preliminary data.</text>
</comment>
<feature type="compositionally biased region" description="Low complexity" evidence="1">
    <location>
        <begin position="45"/>
        <end position="57"/>
    </location>
</feature>
<evidence type="ECO:0000256" key="1">
    <source>
        <dbReference type="SAM" id="MobiDB-lite"/>
    </source>
</evidence>
<feature type="region of interest" description="Disordered" evidence="1">
    <location>
        <begin position="140"/>
        <end position="161"/>
    </location>
</feature>
<feature type="compositionally biased region" description="Basic and acidic residues" evidence="1">
    <location>
        <begin position="1"/>
        <end position="23"/>
    </location>
</feature>
<organism evidence="2 3">
    <name type="scientific">Natrinema altunense (strain JCM 12890 / CGMCC 1.3731 / AJ2)</name>
    <dbReference type="NCBI Taxonomy" id="1227494"/>
    <lineage>
        <taxon>Archaea</taxon>
        <taxon>Methanobacteriati</taxon>
        <taxon>Methanobacteriota</taxon>
        <taxon>Stenosarchaea group</taxon>
        <taxon>Halobacteria</taxon>
        <taxon>Halobacteriales</taxon>
        <taxon>Natrialbaceae</taxon>
        <taxon>Natrinema</taxon>
    </lineage>
</organism>
<dbReference type="Proteomes" id="UP000011511">
    <property type="component" value="Unassembled WGS sequence"/>
</dbReference>
<evidence type="ECO:0000313" key="3">
    <source>
        <dbReference type="Proteomes" id="UP000011511"/>
    </source>
</evidence>
<sequence>MEPRGHSEFVRKLVDPGRGRPDETDPYTNRNQAAGSRLPESLHGTVVASVSTSLSASPGPTSGRYRAVSSTGTRSNRVAADGSGVEWAIPPFPPLREALVAWPCSSGPLQFARPYRRDAGQPRVGGRTAYERRTTIYAASSPGTAVSGARARVPGRERRSG</sequence>
<evidence type="ECO:0000313" key="2">
    <source>
        <dbReference type="EMBL" id="ELY84543.1"/>
    </source>
</evidence>
<feature type="region of interest" description="Disordered" evidence="1">
    <location>
        <begin position="1"/>
        <end position="78"/>
    </location>
</feature>
<protein>
    <submittedName>
        <fullName evidence="2">Uncharacterized protein</fullName>
    </submittedName>
</protein>
<proteinExistence type="predicted"/>
<reference evidence="2 3" key="1">
    <citation type="journal article" date="2014" name="PLoS Genet.">
        <title>Phylogenetically driven sequencing of extremely halophilic archaea reveals strategies for static and dynamic osmo-response.</title>
        <authorList>
            <person name="Becker E.A."/>
            <person name="Seitzer P.M."/>
            <person name="Tritt A."/>
            <person name="Larsen D."/>
            <person name="Krusor M."/>
            <person name="Yao A.I."/>
            <person name="Wu D."/>
            <person name="Madern D."/>
            <person name="Eisen J.A."/>
            <person name="Darling A.E."/>
            <person name="Facciotti M.T."/>
        </authorList>
    </citation>
    <scope>NUCLEOTIDE SEQUENCE [LARGE SCALE GENOMIC DNA]</scope>
    <source>
        <strain evidence="2 3">JCM 12890</strain>
    </source>
</reference>
<keyword evidence="3" id="KW-1185">Reference proteome</keyword>
<accession>L9ZHD1</accession>
<dbReference type="AlphaFoldDB" id="L9ZHD1"/>
<dbReference type="EMBL" id="AOIK01000035">
    <property type="protein sequence ID" value="ELY84543.1"/>
    <property type="molecule type" value="Genomic_DNA"/>
</dbReference>
<name>L9ZHD1_NATA2</name>
<dbReference type="PATRIC" id="fig|1227494.3.peg.2878"/>